<protein>
    <submittedName>
        <fullName evidence="1">Uncharacterized protein</fullName>
    </submittedName>
</protein>
<proteinExistence type="predicted"/>
<organism evidence="1 2">
    <name type="scientific">Mycena rosella</name>
    <name type="common">Pink bonnet</name>
    <name type="synonym">Agaricus rosellus</name>
    <dbReference type="NCBI Taxonomy" id="1033263"/>
    <lineage>
        <taxon>Eukaryota</taxon>
        <taxon>Fungi</taxon>
        <taxon>Dikarya</taxon>
        <taxon>Basidiomycota</taxon>
        <taxon>Agaricomycotina</taxon>
        <taxon>Agaricomycetes</taxon>
        <taxon>Agaricomycetidae</taxon>
        <taxon>Agaricales</taxon>
        <taxon>Marasmiineae</taxon>
        <taxon>Mycenaceae</taxon>
        <taxon>Mycena</taxon>
    </lineage>
</organism>
<dbReference type="Proteomes" id="UP001221757">
    <property type="component" value="Unassembled WGS sequence"/>
</dbReference>
<evidence type="ECO:0000313" key="2">
    <source>
        <dbReference type="Proteomes" id="UP001221757"/>
    </source>
</evidence>
<reference evidence="1" key="1">
    <citation type="submission" date="2023-03" db="EMBL/GenBank/DDBJ databases">
        <title>Massive genome expansion in bonnet fungi (Mycena s.s.) driven by repeated elements and novel gene families across ecological guilds.</title>
        <authorList>
            <consortium name="Lawrence Berkeley National Laboratory"/>
            <person name="Harder C.B."/>
            <person name="Miyauchi S."/>
            <person name="Viragh M."/>
            <person name="Kuo A."/>
            <person name="Thoen E."/>
            <person name="Andreopoulos B."/>
            <person name="Lu D."/>
            <person name="Skrede I."/>
            <person name="Drula E."/>
            <person name="Henrissat B."/>
            <person name="Morin E."/>
            <person name="Kohler A."/>
            <person name="Barry K."/>
            <person name="LaButti K."/>
            <person name="Morin E."/>
            <person name="Salamov A."/>
            <person name="Lipzen A."/>
            <person name="Mereny Z."/>
            <person name="Hegedus B."/>
            <person name="Baldrian P."/>
            <person name="Stursova M."/>
            <person name="Weitz H."/>
            <person name="Taylor A."/>
            <person name="Grigoriev I.V."/>
            <person name="Nagy L.G."/>
            <person name="Martin F."/>
            <person name="Kauserud H."/>
        </authorList>
    </citation>
    <scope>NUCLEOTIDE SEQUENCE</scope>
    <source>
        <strain evidence="1">CBHHK067</strain>
    </source>
</reference>
<evidence type="ECO:0000313" key="1">
    <source>
        <dbReference type="EMBL" id="KAJ7670963.1"/>
    </source>
</evidence>
<accession>A0AAD7CZ83</accession>
<keyword evidence="2" id="KW-1185">Reference proteome</keyword>
<name>A0AAD7CZ83_MYCRO</name>
<gene>
    <name evidence="1" type="ORF">B0H17DRAFT_1141706</name>
</gene>
<sequence>MPHVPLPPVGSSALKHLKLGPTMCLGLQVHGVPKFRIPHLNFKFNFDDVDECRAGVEGGRELARHELAKLGQDLAASTSTGLDFRSANCRLSAGTDSDIRGASFIVKIFTYGVLAMGPLDGNDWSSLASSKLFRRAQTIITNSVETPTMNRHASRQLGVFNRTLCMALITMFSEAAVAWRRSSRLVVFVPIKLRRYLRLVCFRAKRIAAAFDI</sequence>
<dbReference type="EMBL" id="JARKIE010000178">
    <property type="protein sequence ID" value="KAJ7670963.1"/>
    <property type="molecule type" value="Genomic_DNA"/>
</dbReference>
<comment type="caution">
    <text evidence="1">The sequence shown here is derived from an EMBL/GenBank/DDBJ whole genome shotgun (WGS) entry which is preliminary data.</text>
</comment>
<dbReference type="AlphaFoldDB" id="A0AAD7CZ83"/>